<dbReference type="Proteomes" id="UP000052946">
    <property type="component" value="Unassembled WGS sequence"/>
</dbReference>
<proteinExistence type="predicted"/>
<organism evidence="1 2">
    <name type="scientific">Oceanobacillus picturae</name>
    <dbReference type="NCBI Taxonomy" id="171693"/>
    <lineage>
        <taxon>Bacteria</taxon>
        <taxon>Bacillati</taxon>
        <taxon>Bacillota</taxon>
        <taxon>Bacilli</taxon>
        <taxon>Bacillales</taxon>
        <taxon>Bacillaceae</taxon>
        <taxon>Oceanobacillus</taxon>
    </lineage>
</organism>
<gene>
    <name evidence="1" type="ORF">OPHB3_0357</name>
</gene>
<comment type="caution">
    <text evidence="1">The sequence shown here is derived from an EMBL/GenBank/DDBJ whole genome shotgun (WGS) entry which is preliminary data.</text>
</comment>
<dbReference type="RefSeq" id="WP_193751943.1">
    <property type="nucleotide sequence ID" value="NZ_BBXV01000006.1"/>
</dbReference>
<protein>
    <submittedName>
        <fullName evidence="1">DNA primase</fullName>
    </submittedName>
</protein>
<evidence type="ECO:0000313" key="1">
    <source>
        <dbReference type="EMBL" id="GAQ16434.1"/>
    </source>
</evidence>
<sequence length="49" mass="5740">MNKKMRAVRWIVSDVRKDKRSGVLSPIKRSKYAQLLFEKGAGFNERKTD</sequence>
<name>A0A0U9H1M4_9BACI</name>
<reference evidence="1 2" key="2">
    <citation type="journal article" date="2016" name="Genome Announc.">
        <title>Draft Genome Sequence of Oceanobacillus picturae Heshi-B3, Isolated from Fermented Rice Bran in a Traditional Japanese Seafood Dish.</title>
        <authorList>
            <person name="Akuzawa S."/>
            <person name="Nagaoka J."/>
            <person name="Kanekatsu M."/>
            <person name="Kanesaki Y."/>
            <person name="Suzuki T."/>
        </authorList>
    </citation>
    <scope>NUCLEOTIDE SEQUENCE [LARGE SCALE GENOMIC DNA]</scope>
    <source>
        <strain evidence="1 2">Heshi-B3</strain>
    </source>
</reference>
<dbReference type="AlphaFoldDB" id="A0A0U9H1M4"/>
<reference evidence="2" key="1">
    <citation type="submission" date="2015-07" db="EMBL/GenBank/DDBJ databases">
        <title>Draft Genome Sequence of Oceanobacillus picturae Heshi-B3 that Was Isolated from Fermented Rice Bran with Aging Salted Mackerel, Which Was Named Heshiko as Traditional Fermented Seafood in Japan.</title>
        <authorList>
            <person name="Akuzawa S."/>
            <person name="Nakagawa J."/>
            <person name="Kanekatsu T."/>
            <person name="Kanesaki Y."/>
            <person name="Suzuki T."/>
        </authorList>
    </citation>
    <scope>NUCLEOTIDE SEQUENCE [LARGE SCALE GENOMIC DNA]</scope>
    <source>
        <strain evidence="2">Heshi-B3</strain>
    </source>
</reference>
<dbReference type="EMBL" id="BBXV01000006">
    <property type="protein sequence ID" value="GAQ16434.1"/>
    <property type="molecule type" value="Genomic_DNA"/>
</dbReference>
<evidence type="ECO:0000313" key="2">
    <source>
        <dbReference type="Proteomes" id="UP000052946"/>
    </source>
</evidence>
<accession>A0A0U9H1M4</accession>